<feature type="compositionally biased region" description="Low complexity" evidence="1">
    <location>
        <begin position="818"/>
        <end position="834"/>
    </location>
</feature>
<feature type="compositionally biased region" description="Polar residues" evidence="1">
    <location>
        <begin position="985"/>
        <end position="997"/>
    </location>
</feature>
<feature type="transmembrane region" description="Helical" evidence="2">
    <location>
        <begin position="21"/>
        <end position="48"/>
    </location>
</feature>
<comment type="caution">
    <text evidence="3">The sequence shown here is derived from an EMBL/GenBank/DDBJ whole genome shotgun (WGS) entry which is preliminary data.</text>
</comment>
<feature type="compositionally biased region" description="Basic and acidic residues" evidence="1">
    <location>
        <begin position="1034"/>
        <end position="1045"/>
    </location>
</feature>
<feature type="compositionally biased region" description="Low complexity" evidence="1">
    <location>
        <begin position="749"/>
        <end position="782"/>
    </location>
</feature>
<dbReference type="GO" id="GO:0032982">
    <property type="term" value="C:myosin filament"/>
    <property type="evidence" value="ECO:0007669"/>
    <property type="project" value="TreeGrafter"/>
</dbReference>
<gene>
    <name evidence="3" type="ORF">CLV84_0126</name>
</gene>
<keyword evidence="2" id="KW-0812">Transmembrane</keyword>
<feature type="region of interest" description="Disordered" evidence="1">
    <location>
        <begin position="957"/>
        <end position="1057"/>
    </location>
</feature>
<keyword evidence="2" id="KW-1133">Transmembrane helix</keyword>
<dbReference type="OrthoDB" id="9812498at2"/>
<feature type="compositionally biased region" description="Basic and acidic residues" evidence="1">
    <location>
        <begin position="669"/>
        <end position="682"/>
    </location>
</feature>
<evidence type="ECO:0000256" key="2">
    <source>
        <dbReference type="SAM" id="Phobius"/>
    </source>
</evidence>
<organism evidence="3 4">
    <name type="scientific">Neolewinella xylanilytica</name>
    <dbReference type="NCBI Taxonomy" id="1514080"/>
    <lineage>
        <taxon>Bacteria</taxon>
        <taxon>Pseudomonadati</taxon>
        <taxon>Bacteroidota</taxon>
        <taxon>Saprospiria</taxon>
        <taxon>Saprospirales</taxon>
        <taxon>Lewinellaceae</taxon>
        <taxon>Neolewinella</taxon>
    </lineage>
</organism>
<feature type="region of interest" description="Disordered" evidence="1">
    <location>
        <begin position="1087"/>
        <end position="1121"/>
    </location>
</feature>
<dbReference type="GO" id="GO:0016460">
    <property type="term" value="C:myosin II complex"/>
    <property type="evidence" value="ECO:0007669"/>
    <property type="project" value="TreeGrafter"/>
</dbReference>
<feature type="compositionally biased region" description="Basic and acidic residues" evidence="1">
    <location>
        <begin position="804"/>
        <end position="814"/>
    </location>
</feature>
<dbReference type="PANTHER" id="PTHR45615:SF40">
    <property type="entry name" value="MYOSIN HEAVY CHAIN, NON-MUSCLE"/>
    <property type="match status" value="1"/>
</dbReference>
<feature type="compositionally biased region" description="Low complexity" evidence="1">
    <location>
        <begin position="1024"/>
        <end position="1033"/>
    </location>
</feature>
<dbReference type="GO" id="GO:0005737">
    <property type="term" value="C:cytoplasm"/>
    <property type="evidence" value="ECO:0007669"/>
    <property type="project" value="TreeGrafter"/>
</dbReference>
<feature type="compositionally biased region" description="Basic and acidic residues" evidence="1">
    <location>
        <begin position="1000"/>
        <end position="1012"/>
    </location>
</feature>
<feature type="region of interest" description="Disordered" evidence="1">
    <location>
        <begin position="664"/>
        <end position="835"/>
    </location>
</feature>
<dbReference type="GO" id="GO:0000146">
    <property type="term" value="F:microfilament motor activity"/>
    <property type="evidence" value="ECO:0007669"/>
    <property type="project" value="TreeGrafter"/>
</dbReference>
<reference evidence="3 4" key="1">
    <citation type="submission" date="2018-02" db="EMBL/GenBank/DDBJ databases">
        <title>Genomic Encyclopedia of Archaeal and Bacterial Type Strains, Phase II (KMG-II): from individual species to whole genera.</title>
        <authorList>
            <person name="Goeker M."/>
        </authorList>
    </citation>
    <scope>NUCLEOTIDE SEQUENCE [LARGE SCALE GENOMIC DNA]</scope>
    <source>
        <strain evidence="3 4">DSM 29526</strain>
    </source>
</reference>
<dbReference type="PANTHER" id="PTHR45615">
    <property type="entry name" value="MYOSIN HEAVY CHAIN, NON-MUSCLE"/>
    <property type="match status" value="1"/>
</dbReference>
<feature type="transmembrane region" description="Helical" evidence="2">
    <location>
        <begin position="160"/>
        <end position="179"/>
    </location>
</feature>
<feature type="compositionally biased region" description="Basic and acidic residues" evidence="1">
    <location>
        <begin position="1088"/>
        <end position="1116"/>
    </location>
</feature>
<sequence length="1161" mass="134013">MARTQHYDLLIGKLDAFIRKYYINSAIRGLLFWVGLVLLSFLAVSLLESQFYFSGTTRRILWYGFLGVSLLALAGWVLLPLSRYFRLGEVISHERAAQIIGAHFGNVQDKLLNVLQLRRQAATGNNDLLLASIDQKSSEISPVPFRSAIDLTQNRRYLKFALPPMLLLLVILIASPTLIQDSTSRLIRNDESFERPAPFSFVLADDNLEVVQYGNFPLTVDVQGEVLPAEAYIEVDGYRYRLQKEDGNTFTYQFNNVQSSVPFRLSAGEVESTDYTLEVLPKPTIAGFTVAADYPDYLGRKDEELANIGDLTVPVGTRLQWSFDTENTEYIDLRFASEDTTGRLRRDGRDLHSFDKRAMRNDRYTLYIGNERIPVADSVSFALNVIPDQYPRITVESFRDSTDESLLFFVGEATDDHGIRGLDFVYRIQNASGATDEVRTPVSGAAGKRTEYDYVLDLRQDVELVPGDQLTYYFEVRDNDGVNGSKRSKTSLMTFRMPTKEEMAERANANDSKIKDQLQQALDDTRKLREETREVRERMLQEKEVDWKLKKEVEKLAAQQQQIKEQVKRAQEAFQENLDNQSQQNEQINQKEEQLQEMFEKSLSEEMQELMEEIQRLMEELNKDETLEKMEDMELSDQQTEAELDRMLELFKQLEIEKEMQESIEELEELAKEQQELAKETENGETPTEELQKQQEALQKKFEELQKKLEQTEEKNEQLERPMPLDKQEEQAEAVKQDMEAAQRKMEEAQQQEGEQQPQEGKQPPQEGEQQPQEGAEAQEPSEPQEKQAGEQQQQQSGQQPRQDAAKKQQDAGKKMQKMAQQMNQSMQSMQQQQNTEDMAAIRQLLENIVDLSFDQEETMDQLNLTTVNTPRYVELVQQQFRINNDFELVRDSLQALAKRNFQIETFITDKVTDIRGNLSNTVDELEERRTPQAANLQQRAMTGLNDLALMLSESMEQMQQQMASQMQGQQQCQNPQDGKQGQQSGKPSENPGSEGQRNIGEEMREMKEGLEKGQGGSSKEFAEMAARQAALRRALEEKQKERQQSGEGKNGELQQLIDEMNAAEEDLVNKRLTNESLMRQQDILSKMLEHERAEREQKMDEQRKSETAEQQRRDLPPSLEAYIRQRRAEVEQFRRVTPELKPYYQTLVDEYFRSLSVSPL</sequence>
<dbReference type="EMBL" id="PTJC01000005">
    <property type="protein sequence ID" value="PPK87190.1"/>
    <property type="molecule type" value="Genomic_DNA"/>
</dbReference>
<dbReference type="AlphaFoldDB" id="A0A2S6I6T8"/>
<keyword evidence="2" id="KW-0472">Membrane</keyword>
<protein>
    <recommendedName>
        <fullName evidence="5">DUF4175 domain-containing protein</fullName>
    </recommendedName>
</protein>
<name>A0A2S6I6T8_9BACT</name>
<dbReference type="Proteomes" id="UP000237662">
    <property type="component" value="Unassembled WGS sequence"/>
</dbReference>
<keyword evidence="4" id="KW-1185">Reference proteome</keyword>
<evidence type="ECO:0000313" key="3">
    <source>
        <dbReference type="EMBL" id="PPK87190.1"/>
    </source>
</evidence>
<evidence type="ECO:0008006" key="5">
    <source>
        <dbReference type="Google" id="ProtNLM"/>
    </source>
</evidence>
<feature type="compositionally biased region" description="Low complexity" evidence="1">
    <location>
        <begin position="958"/>
        <end position="984"/>
    </location>
</feature>
<feature type="compositionally biased region" description="Basic and acidic residues" evidence="1">
    <location>
        <begin position="690"/>
        <end position="748"/>
    </location>
</feature>
<proteinExistence type="predicted"/>
<feature type="transmembrane region" description="Helical" evidence="2">
    <location>
        <begin position="60"/>
        <end position="79"/>
    </location>
</feature>
<accession>A0A2S6I6T8</accession>
<dbReference type="RefSeq" id="WP_104417808.1">
    <property type="nucleotide sequence ID" value="NZ_PTJC01000005.1"/>
</dbReference>
<feature type="compositionally biased region" description="Low complexity" evidence="1">
    <location>
        <begin position="790"/>
        <end position="803"/>
    </location>
</feature>
<evidence type="ECO:0000313" key="4">
    <source>
        <dbReference type="Proteomes" id="UP000237662"/>
    </source>
</evidence>
<evidence type="ECO:0000256" key="1">
    <source>
        <dbReference type="SAM" id="MobiDB-lite"/>
    </source>
</evidence>
<dbReference type="GO" id="GO:0051015">
    <property type="term" value="F:actin filament binding"/>
    <property type="evidence" value="ECO:0007669"/>
    <property type="project" value="TreeGrafter"/>
</dbReference>